<accession>A0A2M9YR57</accession>
<dbReference type="AlphaFoldDB" id="A0A2M9YR57"/>
<gene>
    <name evidence="2" type="ORF">CH376_03665</name>
    <name evidence="1" type="ORF">CH380_05745</name>
</gene>
<comment type="caution">
    <text evidence="1">The sequence shown here is derived from an EMBL/GenBank/DDBJ whole genome shotgun (WGS) entry which is preliminary data.</text>
</comment>
<dbReference type="EMBL" id="NPDU01000006">
    <property type="protein sequence ID" value="PJZ63347.1"/>
    <property type="molecule type" value="Genomic_DNA"/>
</dbReference>
<dbReference type="EMBL" id="NPDV01000004">
    <property type="protein sequence ID" value="PJZ54024.1"/>
    <property type="molecule type" value="Genomic_DNA"/>
</dbReference>
<dbReference type="Proteomes" id="UP000232188">
    <property type="component" value="Unassembled WGS sequence"/>
</dbReference>
<organism evidence="1 4">
    <name type="scientific">Leptospira adleri</name>
    <dbReference type="NCBI Taxonomy" id="2023186"/>
    <lineage>
        <taxon>Bacteria</taxon>
        <taxon>Pseudomonadati</taxon>
        <taxon>Spirochaetota</taxon>
        <taxon>Spirochaetia</taxon>
        <taxon>Leptospirales</taxon>
        <taxon>Leptospiraceae</taxon>
        <taxon>Leptospira</taxon>
    </lineage>
</organism>
<sequence>MDILKILGSPRRKKIERGILFLFKPPLRGVNDSWKDFDDSFVTPFFFDEGSIGTPCRKNDDLS</sequence>
<reference evidence="3 4" key="1">
    <citation type="submission" date="2017-07" db="EMBL/GenBank/DDBJ databases">
        <title>Leptospira spp. isolated from tropical soils.</title>
        <authorList>
            <person name="Thibeaux R."/>
            <person name="Iraola G."/>
            <person name="Ferres I."/>
            <person name="Bierque E."/>
            <person name="Girault D."/>
            <person name="Soupe-Gilbert M.-E."/>
            <person name="Picardeau M."/>
            <person name="Goarant C."/>
        </authorList>
    </citation>
    <scope>NUCLEOTIDE SEQUENCE [LARGE SCALE GENOMIC DNA]</scope>
    <source>
        <strain evidence="1 4">FH2-B-C1</strain>
        <strain evidence="2 3">FH2-B-D1</strain>
    </source>
</reference>
<dbReference type="Proteomes" id="UP000232149">
    <property type="component" value="Unassembled WGS sequence"/>
</dbReference>
<keyword evidence="3" id="KW-1185">Reference proteome</keyword>
<protein>
    <submittedName>
        <fullName evidence="1">Uncharacterized protein</fullName>
    </submittedName>
</protein>
<proteinExistence type="predicted"/>
<evidence type="ECO:0000313" key="3">
    <source>
        <dbReference type="Proteomes" id="UP000232149"/>
    </source>
</evidence>
<evidence type="ECO:0000313" key="2">
    <source>
        <dbReference type="EMBL" id="PJZ63347.1"/>
    </source>
</evidence>
<evidence type="ECO:0000313" key="4">
    <source>
        <dbReference type="Proteomes" id="UP000232188"/>
    </source>
</evidence>
<name>A0A2M9YR57_9LEPT</name>
<evidence type="ECO:0000313" key="1">
    <source>
        <dbReference type="EMBL" id="PJZ54024.1"/>
    </source>
</evidence>